<sequence length="284" mass="32847">MEEKFQTAQCHDVLNGIQHTLCIKTRMVYFWNKNTRGQAPSTRARAIIDGVHKRALKFARKYRSAHNAKLLLAGPGDWEKTLQVLENKDIRSYTDIERKGRGPGRQGNNEDDNKPVHASDNEEEDEITLEVEERSQKEGTGETRRTLSWIWQTTPVDIEDGTDNNEEILEMEWCKSRARLKRSSKEVLLLREEMRCVLKFLEWRGQWWQERQVARNVEGDDGLAEGLASYAREQEVLQTGLMQSFEALWKTPLEDLEDESDGEDQDAIMDDSSDSSDDENSEPE</sequence>
<evidence type="ECO:0000313" key="3">
    <source>
        <dbReference type="Proteomes" id="UP000219338"/>
    </source>
</evidence>
<gene>
    <name evidence="2" type="ORF">ARMOST_13826</name>
</gene>
<feature type="region of interest" description="Disordered" evidence="1">
    <location>
        <begin position="95"/>
        <end position="145"/>
    </location>
</feature>
<feature type="region of interest" description="Disordered" evidence="1">
    <location>
        <begin position="252"/>
        <end position="284"/>
    </location>
</feature>
<dbReference type="OMA" id="EILEMEW"/>
<dbReference type="EMBL" id="FUEG01000012">
    <property type="protein sequence ID" value="SJL10440.1"/>
    <property type="molecule type" value="Genomic_DNA"/>
</dbReference>
<keyword evidence="3" id="KW-1185">Reference proteome</keyword>
<dbReference type="OrthoDB" id="3062870at2759"/>
<name>A0A284RNV7_ARMOS</name>
<accession>A0A284RNV7</accession>
<feature type="compositionally biased region" description="Acidic residues" evidence="1">
    <location>
        <begin position="121"/>
        <end position="130"/>
    </location>
</feature>
<dbReference type="AlphaFoldDB" id="A0A284RNV7"/>
<feature type="compositionally biased region" description="Basic and acidic residues" evidence="1">
    <location>
        <begin position="111"/>
        <end position="120"/>
    </location>
</feature>
<feature type="compositionally biased region" description="Acidic residues" evidence="1">
    <location>
        <begin position="254"/>
        <end position="284"/>
    </location>
</feature>
<reference evidence="3" key="1">
    <citation type="journal article" date="2017" name="Nat. Ecol. Evol.">
        <title>Genome expansion and lineage-specific genetic innovations in the forest pathogenic fungi Armillaria.</title>
        <authorList>
            <person name="Sipos G."/>
            <person name="Prasanna A.N."/>
            <person name="Walter M.C."/>
            <person name="O'Connor E."/>
            <person name="Balint B."/>
            <person name="Krizsan K."/>
            <person name="Kiss B."/>
            <person name="Hess J."/>
            <person name="Varga T."/>
            <person name="Slot J."/>
            <person name="Riley R."/>
            <person name="Boka B."/>
            <person name="Rigling D."/>
            <person name="Barry K."/>
            <person name="Lee J."/>
            <person name="Mihaltcheva S."/>
            <person name="LaButti K."/>
            <person name="Lipzen A."/>
            <person name="Waldron R."/>
            <person name="Moloney N.M."/>
            <person name="Sperisen C."/>
            <person name="Kredics L."/>
            <person name="Vagvoelgyi C."/>
            <person name="Patrignani A."/>
            <person name="Fitzpatrick D."/>
            <person name="Nagy I."/>
            <person name="Doyle S."/>
            <person name="Anderson J.B."/>
            <person name="Grigoriev I.V."/>
            <person name="Gueldener U."/>
            <person name="Muensterkoetter M."/>
            <person name="Nagy L.G."/>
        </authorList>
    </citation>
    <scope>NUCLEOTIDE SEQUENCE [LARGE SCALE GENOMIC DNA]</scope>
    <source>
        <strain evidence="3">C18/9</strain>
    </source>
</reference>
<evidence type="ECO:0000256" key="1">
    <source>
        <dbReference type="SAM" id="MobiDB-lite"/>
    </source>
</evidence>
<proteinExistence type="predicted"/>
<organism evidence="2 3">
    <name type="scientific">Armillaria ostoyae</name>
    <name type="common">Armillaria root rot fungus</name>
    <dbReference type="NCBI Taxonomy" id="47428"/>
    <lineage>
        <taxon>Eukaryota</taxon>
        <taxon>Fungi</taxon>
        <taxon>Dikarya</taxon>
        <taxon>Basidiomycota</taxon>
        <taxon>Agaricomycotina</taxon>
        <taxon>Agaricomycetes</taxon>
        <taxon>Agaricomycetidae</taxon>
        <taxon>Agaricales</taxon>
        <taxon>Marasmiineae</taxon>
        <taxon>Physalacriaceae</taxon>
        <taxon>Armillaria</taxon>
    </lineage>
</organism>
<feature type="compositionally biased region" description="Basic and acidic residues" evidence="1">
    <location>
        <begin position="131"/>
        <end position="145"/>
    </location>
</feature>
<dbReference type="Proteomes" id="UP000219338">
    <property type="component" value="Unassembled WGS sequence"/>
</dbReference>
<protein>
    <submittedName>
        <fullName evidence="2">Uncharacterized protein</fullName>
    </submittedName>
</protein>
<evidence type="ECO:0000313" key="2">
    <source>
        <dbReference type="EMBL" id="SJL10440.1"/>
    </source>
</evidence>
<dbReference type="STRING" id="47428.A0A284RNV7"/>